<protein>
    <submittedName>
        <fullName evidence="1">Uncharacterized protein</fullName>
    </submittedName>
</protein>
<keyword evidence="2" id="KW-1185">Reference proteome</keyword>
<feature type="non-terminal residue" evidence="1">
    <location>
        <position position="152"/>
    </location>
</feature>
<evidence type="ECO:0000313" key="1">
    <source>
        <dbReference type="EMBL" id="KDQ07385.1"/>
    </source>
</evidence>
<proteinExistence type="predicted"/>
<organism evidence="1 2">
    <name type="scientific">Botryobasidium botryosum (strain FD-172 SS1)</name>
    <dbReference type="NCBI Taxonomy" id="930990"/>
    <lineage>
        <taxon>Eukaryota</taxon>
        <taxon>Fungi</taxon>
        <taxon>Dikarya</taxon>
        <taxon>Basidiomycota</taxon>
        <taxon>Agaricomycotina</taxon>
        <taxon>Agaricomycetes</taxon>
        <taxon>Cantharellales</taxon>
        <taxon>Botryobasidiaceae</taxon>
        <taxon>Botryobasidium</taxon>
    </lineage>
</organism>
<accession>A0A067LYG0</accession>
<dbReference type="OrthoDB" id="3269075at2759"/>
<dbReference type="Proteomes" id="UP000027195">
    <property type="component" value="Unassembled WGS sequence"/>
</dbReference>
<sequence length="152" mass="17057">TDRLIEYLTDNPVFRIKFFSDSSRDANGAGHHRLVAMEAKIHQHATLASYIFKENCDPVYAVRYRDDPSAMATSVCSRITRLKAGYRGFLKELRAAGAGLKPEDVTPGSSIANKIGTSRWSWWDDLHAFWMEPPNYNPISVSNSTSGHDHEA</sequence>
<dbReference type="HOGENOM" id="CLU_041175_4_1_1"/>
<name>A0A067LYG0_BOTB1</name>
<dbReference type="EMBL" id="KL198108">
    <property type="protein sequence ID" value="KDQ07385.1"/>
    <property type="molecule type" value="Genomic_DNA"/>
</dbReference>
<gene>
    <name evidence="1" type="ORF">BOTBODRAFT_76989</name>
</gene>
<evidence type="ECO:0000313" key="2">
    <source>
        <dbReference type="Proteomes" id="UP000027195"/>
    </source>
</evidence>
<reference evidence="2" key="1">
    <citation type="journal article" date="2014" name="Proc. Natl. Acad. Sci. U.S.A.">
        <title>Extensive sampling of basidiomycete genomes demonstrates inadequacy of the white-rot/brown-rot paradigm for wood decay fungi.</title>
        <authorList>
            <person name="Riley R."/>
            <person name="Salamov A.A."/>
            <person name="Brown D.W."/>
            <person name="Nagy L.G."/>
            <person name="Floudas D."/>
            <person name="Held B.W."/>
            <person name="Levasseur A."/>
            <person name="Lombard V."/>
            <person name="Morin E."/>
            <person name="Otillar R."/>
            <person name="Lindquist E.A."/>
            <person name="Sun H."/>
            <person name="LaButti K.M."/>
            <person name="Schmutz J."/>
            <person name="Jabbour D."/>
            <person name="Luo H."/>
            <person name="Baker S.E."/>
            <person name="Pisabarro A.G."/>
            <person name="Walton J.D."/>
            <person name="Blanchette R.A."/>
            <person name="Henrissat B."/>
            <person name="Martin F."/>
            <person name="Cullen D."/>
            <person name="Hibbett D.S."/>
            <person name="Grigoriev I.V."/>
        </authorList>
    </citation>
    <scope>NUCLEOTIDE SEQUENCE [LARGE SCALE GENOMIC DNA]</scope>
    <source>
        <strain evidence="2">FD-172 SS1</strain>
    </source>
</reference>
<dbReference type="AlphaFoldDB" id="A0A067LYG0"/>
<feature type="non-terminal residue" evidence="1">
    <location>
        <position position="1"/>
    </location>
</feature>
<dbReference type="STRING" id="930990.A0A067LYG0"/>
<dbReference type="InParanoid" id="A0A067LYG0"/>